<dbReference type="CDD" id="cd02440">
    <property type="entry name" value="AdoMet_MTases"/>
    <property type="match status" value="1"/>
</dbReference>
<protein>
    <submittedName>
        <fullName evidence="1">SAM-dependent methyltransferase</fullName>
    </submittedName>
</protein>
<sequence>MKKKLLRARYQSGEGGYASLDARAREAREAFVAAHAPDTALVPQRCVVCQGTEMTVVGEIDRYGFYYPTGLCDCCGTVQQALYYPEEVLADFYAQFYRRLYGHPQPDGLFAHQRRMVGPEISAAVAPLVTPRTVLEVGCGAGGTLSVFRDQGCRVLGLDFDRDYLAAAGRNGVETRRGSLEQLQPGETFDLIIVCHVLEHISDPLAFLLRLRDHLSPGGVLYIEVPSLNDVSAGAYQFDLRNYWHISHKVHFSSRSLALLGKRAGLTCLQADQRIASCWGRAEAPQPLTAEEMAASLAENTALLEQIERNRTSLKVNPRFVVRAVRRFALRQLDRLGLKDTVKRMLS</sequence>
<evidence type="ECO:0000313" key="1">
    <source>
        <dbReference type="EMBL" id="MBB6210319.1"/>
    </source>
</evidence>
<dbReference type="AlphaFoldDB" id="A0A7X0DMI2"/>
<dbReference type="RefSeq" id="WP_184263150.1">
    <property type="nucleotide sequence ID" value="NZ_JACIIX010000005.1"/>
</dbReference>
<dbReference type="Proteomes" id="UP000544872">
    <property type="component" value="Unassembled WGS sequence"/>
</dbReference>
<dbReference type="Pfam" id="PF13489">
    <property type="entry name" value="Methyltransf_23"/>
    <property type="match status" value="1"/>
</dbReference>
<keyword evidence="1" id="KW-0489">Methyltransferase</keyword>
<keyword evidence="1" id="KW-0808">Transferase</keyword>
<name>A0A7X0DMI2_NOVIT</name>
<gene>
    <name evidence="1" type="ORF">FHS48_001734</name>
</gene>
<proteinExistence type="predicted"/>
<dbReference type="SUPFAM" id="SSF53335">
    <property type="entry name" value="S-adenosyl-L-methionine-dependent methyltransferases"/>
    <property type="match status" value="1"/>
</dbReference>
<dbReference type="GO" id="GO:0008168">
    <property type="term" value="F:methyltransferase activity"/>
    <property type="evidence" value="ECO:0007669"/>
    <property type="project" value="UniProtKB-KW"/>
</dbReference>
<accession>A0A7X0DMI2</accession>
<reference evidence="1 2" key="1">
    <citation type="submission" date="2020-08" db="EMBL/GenBank/DDBJ databases">
        <title>Genomic Encyclopedia of Type Strains, Phase IV (KMG-IV): sequencing the most valuable type-strain genomes for metagenomic binning, comparative biology and taxonomic classification.</title>
        <authorList>
            <person name="Goeker M."/>
        </authorList>
    </citation>
    <scope>NUCLEOTIDE SEQUENCE [LARGE SCALE GENOMIC DNA]</scope>
    <source>
        <strain evidence="1 2">DSM 11590</strain>
    </source>
</reference>
<dbReference type="PANTHER" id="PTHR43861">
    <property type="entry name" value="TRANS-ACONITATE 2-METHYLTRANSFERASE-RELATED"/>
    <property type="match status" value="1"/>
</dbReference>
<dbReference type="InterPro" id="IPR029063">
    <property type="entry name" value="SAM-dependent_MTases_sf"/>
</dbReference>
<comment type="caution">
    <text evidence="1">The sequence shown here is derived from an EMBL/GenBank/DDBJ whole genome shotgun (WGS) entry which is preliminary data.</text>
</comment>
<keyword evidence="2" id="KW-1185">Reference proteome</keyword>
<evidence type="ECO:0000313" key="2">
    <source>
        <dbReference type="Proteomes" id="UP000544872"/>
    </source>
</evidence>
<dbReference type="EMBL" id="JACIIX010000005">
    <property type="protein sequence ID" value="MBB6210319.1"/>
    <property type="molecule type" value="Genomic_DNA"/>
</dbReference>
<dbReference type="GO" id="GO:0032259">
    <property type="term" value="P:methylation"/>
    <property type="evidence" value="ECO:0007669"/>
    <property type="project" value="UniProtKB-KW"/>
</dbReference>
<organism evidence="1 2">
    <name type="scientific">Novispirillum itersonii</name>
    <name type="common">Aquaspirillum itersonii</name>
    <dbReference type="NCBI Taxonomy" id="189"/>
    <lineage>
        <taxon>Bacteria</taxon>
        <taxon>Pseudomonadati</taxon>
        <taxon>Pseudomonadota</taxon>
        <taxon>Alphaproteobacteria</taxon>
        <taxon>Rhodospirillales</taxon>
        <taxon>Novispirillaceae</taxon>
        <taxon>Novispirillum</taxon>
    </lineage>
</organism>
<dbReference type="Gene3D" id="3.40.50.150">
    <property type="entry name" value="Vaccinia Virus protein VP39"/>
    <property type="match status" value="1"/>
</dbReference>